<evidence type="ECO:0000259" key="9">
    <source>
        <dbReference type="PROSITE" id="PS50280"/>
    </source>
</evidence>
<comment type="subcellular location">
    <subcellularLocation>
        <location evidence="2">Chromosome</location>
    </subcellularLocation>
    <subcellularLocation>
        <location evidence="1">Nucleus</location>
    </subcellularLocation>
</comment>
<dbReference type="EMBL" id="BBXM02000004">
    <property type="protein sequence ID" value="GIC89626.1"/>
    <property type="molecule type" value="Genomic_DNA"/>
</dbReference>
<name>A0A8E0QVK4_9EURO</name>
<dbReference type="GO" id="GO:0005694">
    <property type="term" value="C:chromosome"/>
    <property type="evidence" value="ECO:0007669"/>
    <property type="project" value="UniProtKB-SubCell"/>
</dbReference>
<dbReference type="SUPFAM" id="SSF82199">
    <property type="entry name" value="SET domain"/>
    <property type="match status" value="1"/>
</dbReference>
<feature type="region of interest" description="Disordered" evidence="8">
    <location>
        <begin position="52"/>
        <end position="71"/>
    </location>
</feature>
<keyword evidence="6" id="KW-0949">S-adenosyl-L-methionine</keyword>
<feature type="domain" description="SET" evidence="9">
    <location>
        <begin position="356"/>
        <end position="469"/>
    </location>
</feature>
<dbReference type="Gene3D" id="2.170.270.10">
    <property type="entry name" value="SET domain"/>
    <property type="match status" value="1"/>
</dbReference>
<organism evidence="10 11">
    <name type="scientific">Aspergillus udagawae</name>
    <dbReference type="NCBI Taxonomy" id="91492"/>
    <lineage>
        <taxon>Eukaryota</taxon>
        <taxon>Fungi</taxon>
        <taxon>Dikarya</taxon>
        <taxon>Ascomycota</taxon>
        <taxon>Pezizomycotina</taxon>
        <taxon>Eurotiomycetes</taxon>
        <taxon>Eurotiomycetidae</taxon>
        <taxon>Eurotiales</taxon>
        <taxon>Aspergillaceae</taxon>
        <taxon>Aspergillus</taxon>
        <taxon>Aspergillus subgen. Fumigati</taxon>
    </lineage>
</organism>
<protein>
    <recommendedName>
        <fullName evidence="9">SET domain-containing protein</fullName>
    </recommendedName>
</protein>
<evidence type="ECO:0000256" key="4">
    <source>
        <dbReference type="ARBA" id="ARBA00022603"/>
    </source>
</evidence>
<evidence type="ECO:0000313" key="11">
    <source>
        <dbReference type="Proteomes" id="UP000036893"/>
    </source>
</evidence>
<evidence type="ECO:0000256" key="5">
    <source>
        <dbReference type="ARBA" id="ARBA00022679"/>
    </source>
</evidence>
<dbReference type="Proteomes" id="UP000036893">
    <property type="component" value="Unassembled WGS sequence"/>
</dbReference>
<dbReference type="GO" id="GO:0032259">
    <property type="term" value="P:methylation"/>
    <property type="evidence" value="ECO:0007669"/>
    <property type="project" value="UniProtKB-KW"/>
</dbReference>
<proteinExistence type="predicted"/>
<evidence type="ECO:0000256" key="6">
    <source>
        <dbReference type="ARBA" id="ARBA00022691"/>
    </source>
</evidence>
<dbReference type="PROSITE" id="PS50280">
    <property type="entry name" value="SET"/>
    <property type="match status" value="1"/>
</dbReference>
<evidence type="ECO:0000256" key="8">
    <source>
        <dbReference type="SAM" id="MobiDB-lite"/>
    </source>
</evidence>
<dbReference type="SMART" id="SM00317">
    <property type="entry name" value="SET"/>
    <property type="match status" value="1"/>
</dbReference>
<dbReference type="InterPro" id="IPR046341">
    <property type="entry name" value="SET_dom_sf"/>
</dbReference>
<keyword evidence="3" id="KW-0158">Chromosome</keyword>
<dbReference type="InterPro" id="IPR050777">
    <property type="entry name" value="SET2_Histone-Lys_MeTrsfase"/>
</dbReference>
<dbReference type="PANTHER" id="PTHR22884">
    <property type="entry name" value="SET DOMAIN PROTEINS"/>
    <property type="match status" value="1"/>
</dbReference>
<dbReference type="AlphaFoldDB" id="A0A8E0QVK4"/>
<keyword evidence="7" id="KW-0539">Nucleus</keyword>
<reference evidence="10" key="1">
    <citation type="journal article" date="2015" name="Genome Announc.">
        <title>Draft Genome Sequence of the Pathogenic Filamentous Fungus Aspergillus udagawae Strain IFM 46973T.</title>
        <authorList>
            <person name="Kusuya Y."/>
            <person name="Takahashi-Nakaguchi A."/>
            <person name="Takahashi H."/>
            <person name="Yaguchi T."/>
        </authorList>
    </citation>
    <scope>NUCLEOTIDE SEQUENCE</scope>
    <source>
        <strain evidence="10">IFM 46973</strain>
    </source>
</reference>
<dbReference type="GO" id="GO:0005634">
    <property type="term" value="C:nucleus"/>
    <property type="evidence" value="ECO:0007669"/>
    <property type="project" value="UniProtKB-SubCell"/>
</dbReference>
<reference evidence="10" key="2">
    <citation type="submission" date="2021-01" db="EMBL/GenBank/DDBJ databases">
        <title>Pan-genome distribution and transcriptional activeness of fungal secondary metabolism genes in Aspergillus section Fumigati.</title>
        <authorList>
            <person name="Takahashi H."/>
            <person name="Umemura M."/>
            <person name="Ninomiya A."/>
            <person name="Kusuya Y."/>
            <person name="Urayama S."/>
            <person name="Shimizu M."/>
            <person name="Watanabe A."/>
            <person name="Kamei K."/>
            <person name="Yaguchi T."/>
            <person name="Hagiwara D."/>
        </authorList>
    </citation>
    <scope>NUCLEOTIDE SEQUENCE</scope>
    <source>
        <strain evidence="10">IFM 46973</strain>
    </source>
</reference>
<keyword evidence="4" id="KW-0489">Methyltransferase</keyword>
<keyword evidence="5" id="KW-0808">Transferase</keyword>
<evidence type="ECO:0000256" key="2">
    <source>
        <dbReference type="ARBA" id="ARBA00004286"/>
    </source>
</evidence>
<evidence type="ECO:0000313" key="10">
    <source>
        <dbReference type="EMBL" id="GIC89626.1"/>
    </source>
</evidence>
<evidence type="ECO:0000256" key="1">
    <source>
        <dbReference type="ARBA" id="ARBA00004123"/>
    </source>
</evidence>
<comment type="caution">
    <text evidence="10">The sequence shown here is derived from an EMBL/GenBank/DDBJ whole genome shotgun (WGS) entry which is preliminary data.</text>
</comment>
<dbReference type="Pfam" id="PF00856">
    <property type="entry name" value="SET"/>
    <property type="match status" value="1"/>
</dbReference>
<dbReference type="GeneID" id="66993525"/>
<dbReference type="InterPro" id="IPR001214">
    <property type="entry name" value="SET_dom"/>
</dbReference>
<evidence type="ECO:0000256" key="3">
    <source>
        <dbReference type="ARBA" id="ARBA00022454"/>
    </source>
</evidence>
<accession>A0A8E0QVK4</accession>
<dbReference type="GO" id="GO:0008168">
    <property type="term" value="F:methyltransferase activity"/>
    <property type="evidence" value="ECO:0007669"/>
    <property type="project" value="UniProtKB-KW"/>
</dbReference>
<evidence type="ECO:0000256" key="7">
    <source>
        <dbReference type="ARBA" id="ARBA00023242"/>
    </source>
</evidence>
<dbReference type="RefSeq" id="XP_043146892.1">
    <property type="nucleotide sequence ID" value="XM_043290957.1"/>
</dbReference>
<sequence length="497" mass="57816">MTFNPLWFLPQRSLNILVVDTESNSWQSTTSNLILFLQYFIGFNLKASGKQEDTMAEKRRAPDDYVEDQTERPEPMTFKRVRFQLPRNEEGVPEKDVPATDTDDELMARLRVMRVKELVHDILAAMYYDFHQLYWLRKYLMQNHIRRFPDLHFYKTQHQEATWLLDRAIRQEMLAKVGQTSGHDWTYTSKQEAHRVGQFIRQLSWKILAICALSEAFRLALYTEDQVVWAVLMLKIRENRTSIDAFAQSRGLDWQGQLLKHADKQIPGLQQALIPRLDLAQEHFHHIIIANGSLRRPLYEGHNQINIDQGNIFNPSYFKDKKDPTIRVPDRDGPCDLCYAERECNCKISRPTLATCLVELVNYPHKGIGVRALARFKKGGILDEYVGELRPVDYKDDRVYALLHESKMVEGHPVALISAKRYGNWTRYLNHSCKPSTTFLKMTVGKKTIVAVQAVRDIDIFEEITIDYGKGYWKNRKCLCGEPGCRSQDATEEETEA</sequence>
<gene>
    <name evidence="10" type="ORF">Aud_006048</name>
</gene>